<dbReference type="SUPFAM" id="SSF55811">
    <property type="entry name" value="Nudix"/>
    <property type="match status" value="1"/>
</dbReference>
<evidence type="ECO:0000259" key="1">
    <source>
        <dbReference type="PROSITE" id="PS51462"/>
    </source>
</evidence>
<evidence type="ECO:0000313" key="3">
    <source>
        <dbReference type="Proteomes" id="UP000293142"/>
    </source>
</evidence>
<gene>
    <name evidence="2" type="ORF">EYB31_05560</name>
</gene>
<dbReference type="OrthoDB" id="9804442at2"/>
<dbReference type="EMBL" id="SIRE01000004">
    <property type="protein sequence ID" value="TBL80694.1"/>
    <property type="molecule type" value="Genomic_DNA"/>
</dbReference>
<dbReference type="Gene3D" id="3.90.79.10">
    <property type="entry name" value="Nucleoside Triphosphate Pyrophosphohydrolase"/>
    <property type="match status" value="1"/>
</dbReference>
<name>A0A4Q9DUL0_9BACL</name>
<dbReference type="InterPro" id="IPR000086">
    <property type="entry name" value="NUDIX_hydrolase_dom"/>
</dbReference>
<sequence length="163" mass="18303">MSKSIYADWSGHHVKLTWIPGNTYPDHGKVTSVHGYCMDGDKILLVHVAGRGFNIPGGHVEQGETPDQAFHREALEEGCVEGDIGLLGMIEVSNEDNPLYDPSGKYPFIGYQLFYRMDITACLPFSREHETLCRIWVEPGEVPYVMNDHELALLILEEALSQK</sequence>
<feature type="domain" description="Nudix hydrolase" evidence="1">
    <location>
        <begin position="28"/>
        <end position="159"/>
    </location>
</feature>
<dbReference type="Pfam" id="PF00293">
    <property type="entry name" value="NUDIX"/>
    <property type="match status" value="1"/>
</dbReference>
<dbReference type="PROSITE" id="PS51462">
    <property type="entry name" value="NUDIX"/>
    <property type="match status" value="1"/>
</dbReference>
<keyword evidence="3" id="KW-1185">Reference proteome</keyword>
<dbReference type="CDD" id="cd02883">
    <property type="entry name" value="NUDIX_Hydrolase"/>
    <property type="match status" value="1"/>
</dbReference>
<evidence type="ECO:0000313" key="2">
    <source>
        <dbReference type="EMBL" id="TBL80694.1"/>
    </source>
</evidence>
<dbReference type="Proteomes" id="UP000293142">
    <property type="component" value="Unassembled WGS sequence"/>
</dbReference>
<dbReference type="AlphaFoldDB" id="A0A4Q9DUL0"/>
<proteinExistence type="predicted"/>
<reference evidence="2 3" key="1">
    <citation type="submission" date="2019-02" db="EMBL/GenBank/DDBJ databases">
        <title>Paenibacillus sp. nov., isolated from surface-sterilized tissue of Thalictrum simplex L.</title>
        <authorList>
            <person name="Tuo L."/>
        </authorList>
    </citation>
    <scope>NUCLEOTIDE SEQUENCE [LARGE SCALE GENOMIC DNA]</scope>
    <source>
        <strain evidence="2 3">N2SHLJ1</strain>
    </source>
</reference>
<protein>
    <submittedName>
        <fullName evidence="2">NUDIX domain-containing protein</fullName>
    </submittedName>
</protein>
<accession>A0A4Q9DUL0</accession>
<comment type="caution">
    <text evidence="2">The sequence shown here is derived from an EMBL/GenBank/DDBJ whole genome shotgun (WGS) entry which is preliminary data.</text>
</comment>
<dbReference type="InterPro" id="IPR015797">
    <property type="entry name" value="NUDIX_hydrolase-like_dom_sf"/>
</dbReference>
<organism evidence="2 3">
    <name type="scientific">Paenibacillus thalictri</name>
    <dbReference type="NCBI Taxonomy" id="2527873"/>
    <lineage>
        <taxon>Bacteria</taxon>
        <taxon>Bacillati</taxon>
        <taxon>Bacillota</taxon>
        <taxon>Bacilli</taxon>
        <taxon>Bacillales</taxon>
        <taxon>Paenibacillaceae</taxon>
        <taxon>Paenibacillus</taxon>
    </lineage>
</organism>
<dbReference type="RefSeq" id="WP_131012295.1">
    <property type="nucleotide sequence ID" value="NZ_SIRE01000004.1"/>
</dbReference>